<dbReference type="GO" id="GO:0016301">
    <property type="term" value="F:kinase activity"/>
    <property type="evidence" value="ECO:0007669"/>
    <property type="project" value="UniProtKB-KW"/>
</dbReference>
<dbReference type="Pfam" id="PF01453">
    <property type="entry name" value="B_lectin"/>
    <property type="match status" value="1"/>
</dbReference>
<evidence type="ECO:0000259" key="7">
    <source>
        <dbReference type="PROSITE" id="PS50948"/>
    </source>
</evidence>
<keyword evidence="3" id="KW-0325">Glycoprotein</keyword>
<evidence type="ECO:0000256" key="4">
    <source>
        <dbReference type="SAM" id="Phobius"/>
    </source>
</evidence>
<evidence type="ECO:0000259" key="6">
    <source>
        <dbReference type="PROSITE" id="PS50927"/>
    </source>
</evidence>
<feature type="domain" description="Bulb-type lectin" evidence="6">
    <location>
        <begin position="37"/>
        <end position="153"/>
    </location>
</feature>
<evidence type="ECO:0000256" key="1">
    <source>
        <dbReference type="ARBA" id="ARBA00022729"/>
    </source>
</evidence>
<protein>
    <submittedName>
        <fullName evidence="8">G-type lectin S-receptor-like serine/threonine-protein kinase SD2-5</fullName>
    </submittedName>
</protein>
<feature type="transmembrane region" description="Helical" evidence="4">
    <location>
        <begin position="434"/>
        <end position="459"/>
    </location>
</feature>
<keyword evidence="4" id="KW-0812">Transmembrane</keyword>
<dbReference type="EMBL" id="PJQY01000362">
    <property type="protein sequence ID" value="PQQ12290.1"/>
    <property type="molecule type" value="Genomic_DNA"/>
</dbReference>
<reference evidence="8 9" key="1">
    <citation type="submission" date="2018-02" db="EMBL/GenBank/DDBJ databases">
        <title>Draft genome of wild Prunus yedoensis var. nudiflora.</title>
        <authorList>
            <person name="Baek S."/>
            <person name="Kim J.-H."/>
            <person name="Choi K."/>
            <person name="Kim G.-B."/>
            <person name="Cho A."/>
            <person name="Jang H."/>
            <person name="Shin C.-H."/>
            <person name="Yu H.-J."/>
            <person name="Mun J.-H."/>
        </authorList>
    </citation>
    <scope>NUCLEOTIDE SEQUENCE [LARGE SCALE GENOMIC DNA]</scope>
    <source>
        <strain evidence="9">cv. Jeju island</strain>
        <tissue evidence="8">Leaf</tissue>
    </source>
</reference>
<name>A0A314Z0M5_PRUYE</name>
<keyword evidence="8" id="KW-0418">Kinase</keyword>
<feature type="signal peptide" evidence="5">
    <location>
        <begin position="1"/>
        <end position="18"/>
    </location>
</feature>
<dbReference type="GO" id="GO:0030246">
    <property type="term" value="F:carbohydrate binding"/>
    <property type="evidence" value="ECO:0007669"/>
    <property type="project" value="UniProtKB-KW"/>
</dbReference>
<proteinExistence type="predicted"/>
<dbReference type="PROSITE" id="PS50948">
    <property type="entry name" value="PAN"/>
    <property type="match status" value="1"/>
</dbReference>
<dbReference type="Gene3D" id="2.90.10.10">
    <property type="entry name" value="Bulb-type lectin domain"/>
    <property type="match status" value="1"/>
</dbReference>
<dbReference type="PROSITE" id="PS50927">
    <property type="entry name" value="BULB_LECTIN"/>
    <property type="match status" value="1"/>
</dbReference>
<evidence type="ECO:0000313" key="9">
    <source>
        <dbReference type="Proteomes" id="UP000250321"/>
    </source>
</evidence>
<comment type="caution">
    <text evidence="8">The sequence shown here is derived from an EMBL/GenBank/DDBJ whole genome shotgun (WGS) entry which is preliminary data.</text>
</comment>
<keyword evidence="4" id="KW-1133">Transmembrane helix</keyword>
<keyword evidence="2" id="KW-1015">Disulfide bond</keyword>
<gene>
    <name evidence="8" type="ORF">Pyn_25019</name>
</gene>
<evidence type="ECO:0000256" key="2">
    <source>
        <dbReference type="ARBA" id="ARBA00023157"/>
    </source>
</evidence>
<evidence type="ECO:0000256" key="3">
    <source>
        <dbReference type="ARBA" id="ARBA00023180"/>
    </source>
</evidence>
<keyword evidence="8" id="KW-0675">Receptor</keyword>
<dbReference type="InterPro" id="IPR051343">
    <property type="entry name" value="G-type_lectin_kinases/EP1-like"/>
</dbReference>
<sequence length="511" mass="57101">MQLYLFISLSLFFTYGHSKTDISLGYQLTVAVPIEYSLGFIGRAFLMETNEITPTFKTALSVEAVNDKYSCSLEVFLGDVKVWNSGHYSKFYTSNICVLQLTLDGDLRLKGLKDRVGWRTGTSGQGVQRLQILRTGNLVMVDGLGNIKWQSFNFPTDVMLRGQRLSVASRLTSFPTNSTSYYSLEIEQSRIALYLNSGKWNYSYWEFKPTENRNIAYVQLGPKGLELFNDKQKKIAQIHPSDHQTVQFGQPLRFLALGNRTGNLKLYFYSPSIAKFDAAFQALNTTCDLPLACKPYGICTLSSACSCIQVLIAENETSRSGNSDCSQGISGGFCGNGKTRAEMLELKGVGSVLRGAPKIVNVSKEACANLCLEDCNCTSALYSTAKGGMEVEECFLYGMVIGVKQVERGSGLSYMVKVRKGTHGGHGKSNLKRWVLVLVGVVDGLIILLVFGGLGYYLIKKRRKHTLPNGHNNDFICYQVFLSVRFQGHDTIFFFIYLFRIQVRKERKTQF</sequence>
<keyword evidence="8" id="KW-0808">Transferase</keyword>
<organism evidence="8 9">
    <name type="scientific">Prunus yedoensis var. nudiflora</name>
    <dbReference type="NCBI Taxonomy" id="2094558"/>
    <lineage>
        <taxon>Eukaryota</taxon>
        <taxon>Viridiplantae</taxon>
        <taxon>Streptophyta</taxon>
        <taxon>Embryophyta</taxon>
        <taxon>Tracheophyta</taxon>
        <taxon>Spermatophyta</taxon>
        <taxon>Magnoliopsida</taxon>
        <taxon>eudicotyledons</taxon>
        <taxon>Gunneridae</taxon>
        <taxon>Pentapetalae</taxon>
        <taxon>rosids</taxon>
        <taxon>fabids</taxon>
        <taxon>Rosales</taxon>
        <taxon>Rosaceae</taxon>
        <taxon>Amygdaloideae</taxon>
        <taxon>Amygdaleae</taxon>
        <taxon>Prunus</taxon>
    </lineage>
</organism>
<dbReference type="PANTHER" id="PTHR47976:SF120">
    <property type="entry name" value="G-TYPE LECTIN S-RECEPTOR-LIKE SERINE_THREONINE-PROTEIN KINASE SD2-5"/>
    <property type="match status" value="1"/>
</dbReference>
<feature type="domain" description="Apple" evidence="7">
    <location>
        <begin position="334"/>
        <end position="419"/>
    </location>
</feature>
<evidence type="ECO:0000256" key="5">
    <source>
        <dbReference type="SAM" id="SignalP"/>
    </source>
</evidence>
<keyword evidence="1 5" id="KW-0732">Signal</keyword>
<dbReference type="SMART" id="SM00108">
    <property type="entry name" value="B_lectin"/>
    <property type="match status" value="1"/>
</dbReference>
<dbReference type="SUPFAM" id="SSF51110">
    <property type="entry name" value="alpha-D-mannose-specific plant lectins"/>
    <property type="match status" value="1"/>
</dbReference>
<dbReference type="InterPro" id="IPR036426">
    <property type="entry name" value="Bulb-type_lectin_dom_sf"/>
</dbReference>
<dbReference type="PANTHER" id="PTHR47976">
    <property type="entry name" value="G-TYPE LECTIN S-RECEPTOR-LIKE SERINE/THREONINE-PROTEIN KINASE SD2-5"/>
    <property type="match status" value="1"/>
</dbReference>
<accession>A0A314Z0M5</accession>
<keyword evidence="8" id="KW-0430">Lectin</keyword>
<dbReference type="InterPro" id="IPR001480">
    <property type="entry name" value="Bulb-type_lectin_dom"/>
</dbReference>
<dbReference type="InterPro" id="IPR003609">
    <property type="entry name" value="Pan_app"/>
</dbReference>
<dbReference type="Proteomes" id="UP000250321">
    <property type="component" value="Unassembled WGS sequence"/>
</dbReference>
<evidence type="ECO:0000313" key="8">
    <source>
        <dbReference type="EMBL" id="PQQ12290.1"/>
    </source>
</evidence>
<keyword evidence="9" id="KW-1185">Reference proteome</keyword>
<keyword evidence="4" id="KW-0472">Membrane</keyword>
<dbReference type="OrthoDB" id="740822at2759"/>
<dbReference type="STRING" id="2094558.A0A314Z0M5"/>
<dbReference type="AlphaFoldDB" id="A0A314Z0M5"/>
<feature type="chain" id="PRO_5016297738" evidence="5">
    <location>
        <begin position="19"/>
        <end position="511"/>
    </location>
</feature>